<feature type="domain" description="HTH iclR-type" evidence="4">
    <location>
        <begin position="8"/>
        <end position="67"/>
    </location>
</feature>
<dbReference type="SMART" id="SM00346">
    <property type="entry name" value="HTH_ICLR"/>
    <property type="match status" value="1"/>
</dbReference>
<keyword evidence="1" id="KW-0805">Transcription regulation</keyword>
<evidence type="ECO:0000256" key="3">
    <source>
        <dbReference type="ARBA" id="ARBA00023163"/>
    </source>
</evidence>
<dbReference type="Proteomes" id="UP000199170">
    <property type="component" value="Unassembled WGS sequence"/>
</dbReference>
<dbReference type="InterPro" id="IPR050707">
    <property type="entry name" value="HTH_MetabolicPath_Reg"/>
</dbReference>
<dbReference type="PANTHER" id="PTHR30136:SF35">
    <property type="entry name" value="HTH-TYPE TRANSCRIPTIONAL REGULATOR RV1719"/>
    <property type="match status" value="1"/>
</dbReference>
<dbReference type="Pfam" id="PF01614">
    <property type="entry name" value="IclR_C"/>
    <property type="match status" value="1"/>
</dbReference>
<dbReference type="SUPFAM" id="SSF55781">
    <property type="entry name" value="GAF domain-like"/>
    <property type="match status" value="1"/>
</dbReference>
<dbReference type="InterPro" id="IPR014757">
    <property type="entry name" value="Tscrpt_reg_IclR_C"/>
</dbReference>
<protein>
    <submittedName>
        <fullName evidence="6">Transcriptional regulator, IclR family</fullName>
    </submittedName>
</protein>
<evidence type="ECO:0000313" key="7">
    <source>
        <dbReference type="Proteomes" id="UP000199170"/>
    </source>
</evidence>
<gene>
    <name evidence="6" type="ORF">SAMN04487946_1042</name>
</gene>
<keyword evidence="2" id="KW-0238">DNA-binding</keyword>
<dbReference type="GO" id="GO:0003677">
    <property type="term" value="F:DNA binding"/>
    <property type="evidence" value="ECO:0007669"/>
    <property type="project" value="UniProtKB-KW"/>
</dbReference>
<dbReference type="Gene3D" id="1.10.10.10">
    <property type="entry name" value="Winged helix-like DNA-binding domain superfamily/Winged helix DNA-binding domain"/>
    <property type="match status" value="1"/>
</dbReference>
<keyword evidence="7" id="KW-1185">Reference proteome</keyword>
<proteinExistence type="predicted"/>
<dbReference type="AlphaFoldDB" id="A0A1H3FLP4"/>
<name>A0A1H3FLP4_9EURY</name>
<dbReference type="PROSITE" id="PS51078">
    <property type="entry name" value="ICLR_ED"/>
    <property type="match status" value="1"/>
</dbReference>
<evidence type="ECO:0000313" key="6">
    <source>
        <dbReference type="EMBL" id="SDX91268.1"/>
    </source>
</evidence>
<dbReference type="InterPro" id="IPR005471">
    <property type="entry name" value="Tscrpt_reg_IclR_N"/>
</dbReference>
<reference evidence="7" key="1">
    <citation type="submission" date="2016-10" db="EMBL/GenBank/DDBJ databases">
        <authorList>
            <person name="Varghese N."/>
            <person name="Submissions S."/>
        </authorList>
    </citation>
    <scope>NUCLEOTIDE SEQUENCE [LARGE SCALE GENOMIC DNA]</scope>
    <source>
        <strain evidence="7">CGMCC 1.10118</strain>
    </source>
</reference>
<dbReference type="RefSeq" id="WP_089766592.1">
    <property type="nucleotide sequence ID" value="NZ_FNPB01000004.1"/>
</dbReference>
<evidence type="ECO:0000259" key="5">
    <source>
        <dbReference type="PROSITE" id="PS51078"/>
    </source>
</evidence>
<dbReference type="InterPro" id="IPR036388">
    <property type="entry name" value="WH-like_DNA-bd_sf"/>
</dbReference>
<evidence type="ECO:0000259" key="4">
    <source>
        <dbReference type="PROSITE" id="PS51077"/>
    </source>
</evidence>
<organism evidence="6 7">
    <name type="scientific">Halobellus clavatus</name>
    <dbReference type="NCBI Taxonomy" id="660517"/>
    <lineage>
        <taxon>Archaea</taxon>
        <taxon>Methanobacteriati</taxon>
        <taxon>Methanobacteriota</taxon>
        <taxon>Stenosarchaea group</taxon>
        <taxon>Halobacteria</taxon>
        <taxon>Halobacteriales</taxon>
        <taxon>Haloferacaceae</taxon>
        <taxon>Halobellus</taxon>
    </lineage>
</organism>
<dbReference type="PANTHER" id="PTHR30136">
    <property type="entry name" value="HELIX-TURN-HELIX TRANSCRIPTIONAL REGULATOR, ICLR FAMILY"/>
    <property type="match status" value="1"/>
</dbReference>
<dbReference type="EMBL" id="FNPB01000004">
    <property type="protein sequence ID" value="SDX91268.1"/>
    <property type="molecule type" value="Genomic_DNA"/>
</dbReference>
<dbReference type="InterPro" id="IPR029016">
    <property type="entry name" value="GAF-like_dom_sf"/>
</dbReference>
<evidence type="ECO:0000256" key="1">
    <source>
        <dbReference type="ARBA" id="ARBA00023015"/>
    </source>
</evidence>
<dbReference type="InterPro" id="IPR036390">
    <property type="entry name" value="WH_DNA-bd_sf"/>
</dbReference>
<evidence type="ECO:0000256" key="2">
    <source>
        <dbReference type="ARBA" id="ARBA00023125"/>
    </source>
</evidence>
<accession>A0A1H3FLP4</accession>
<dbReference type="Gene3D" id="3.30.450.40">
    <property type="match status" value="1"/>
</dbReference>
<feature type="domain" description="IclR-ED" evidence="5">
    <location>
        <begin position="68"/>
        <end position="260"/>
    </location>
</feature>
<keyword evidence="3" id="KW-0804">Transcription</keyword>
<dbReference type="SUPFAM" id="SSF46785">
    <property type="entry name" value="Winged helix' DNA-binding domain"/>
    <property type="match status" value="1"/>
</dbReference>
<sequence length="265" mass="29810">MSSDELTVETTHTSLDILSTIRARDGATLEDVVREHEIAKSTAHRHLVTLEESGFLRKSGDTYRIGFKFLNYGEYAREQWYWFSAVKRAVGELAKRTEEECDFVVDDHGRVITIVESYHKWAKYESEEGSKRYRAYMGTYYPMHATGSGLAILSTYSPERVDAVIDQWGMPELTDHTITSREELFAELARADERGYAVGDQYYTEGLRSVGKPVFSPDGEVIGALSVSGPTYRIDGSVLERELPRALSEVVESLEAELSESAPGQ</sequence>
<dbReference type="GO" id="GO:0045892">
    <property type="term" value="P:negative regulation of DNA-templated transcription"/>
    <property type="evidence" value="ECO:0007669"/>
    <property type="project" value="TreeGrafter"/>
</dbReference>
<dbReference type="GO" id="GO:0003700">
    <property type="term" value="F:DNA-binding transcription factor activity"/>
    <property type="evidence" value="ECO:0007669"/>
    <property type="project" value="TreeGrafter"/>
</dbReference>
<dbReference type="Pfam" id="PF09339">
    <property type="entry name" value="HTH_IclR"/>
    <property type="match status" value="1"/>
</dbReference>
<dbReference type="PROSITE" id="PS51077">
    <property type="entry name" value="HTH_ICLR"/>
    <property type="match status" value="1"/>
</dbReference>
<dbReference type="OrthoDB" id="14763at2157"/>